<dbReference type="Proteomes" id="UP001054837">
    <property type="component" value="Unassembled WGS sequence"/>
</dbReference>
<dbReference type="EMBL" id="BPLQ01007011">
    <property type="protein sequence ID" value="GIY27017.1"/>
    <property type="molecule type" value="Genomic_DNA"/>
</dbReference>
<gene>
    <name evidence="1" type="ORF">CDAR_201361</name>
</gene>
<dbReference type="AlphaFoldDB" id="A0AAV4S2Q3"/>
<keyword evidence="2" id="KW-1185">Reference proteome</keyword>
<evidence type="ECO:0000313" key="1">
    <source>
        <dbReference type="EMBL" id="GIY27017.1"/>
    </source>
</evidence>
<sequence>MGSISCQYLEMPKWDPSLYLEMPKWDPSLVSTLKMGPNAQMGSISCQYLEMPKWDPSLVSTLKCPNGIHLLSVP</sequence>
<accession>A0AAV4S2Q3</accession>
<comment type="caution">
    <text evidence="1">The sequence shown here is derived from an EMBL/GenBank/DDBJ whole genome shotgun (WGS) entry which is preliminary data.</text>
</comment>
<reference evidence="1 2" key="1">
    <citation type="submission" date="2021-06" db="EMBL/GenBank/DDBJ databases">
        <title>Caerostris darwini draft genome.</title>
        <authorList>
            <person name="Kono N."/>
            <person name="Arakawa K."/>
        </authorList>
    </citation>
    <scope>NUCLEOTIDE SEQUENCE [LARGE SCALE GENOMIC DNA]</scope>
</reference>
<organism evidence="1 2">
    <name type="scientific">Caerostris darwini</name>
    <dbReference type="NCBI Taxonomy" id="1538125"/>
    <lineage>
        <taxon>Eukaryota</taxon>
        <taxon>Metazoa</taxon>
        <taxon>Ecdysozoa</taxon>
        <taxon>Arthropoda</taxon>
        <taxon>Chelicerata</taxon>
        <taxon>Arachnida</taxon>
        <taxon>Araneae</taxon>
        <taxon>Araneomorphae</taxon>
        <taxon>Entelegynae</taxon>
        <taxon>Araneoidea</taxon>
        <taxon>Araneidae</taxon>
        <taxon>Caerostris</taxon>
    </lineage>
</organism>
<name>A0AAV4S2Q3_9ARAC</name>
<protein>
    <submittedName>
        <fullName evidence="1">Uncharacterized protein</fullName>
    </submittedName>
</protein>
<evidence type="ECO:0000313" key="2">
    <source>
        <dbReference type="Proteomes" id="UP001054837"/>
    </source>
</evidence>
<proteinExistence type="predicted"/>